<proteinExistence type="predicted"/>
<dbReference type="Pfam" id="PF01369">
    <property type="entry name" value="Sec7"/>
    <property type="match status" value="1"/>
</dbReference>
<dbReference type="SUPFAM" id="SSF48425">
    <property type="entry name" value="Sec7 domain"/>
    <property type="match status" value="1"/>
</dbReference>
<gene>
    <name evidence="4" type="ORF">CROQUDRAFT_325680</name>
</gene>
<dbReference type="PROSITE" id="PS50003">
    <property type="entry name" value="PH_DOMAIN"/>
    <property type="match status" value="1"/>
</dbReference>
<dbReference type="Pfam" id="PF00169">
    <property type="entry name" value="PH"/>
    <property type="match status" value="1"/>
</dbReference>
<feature type="compositionally biased region" description="Pro residues" evidence="1">
    <location>
        <begin position="659"/>
        <end position="670"/>
    </location>
</feature>
<dbReference type="Gene3D" id="2.30.29.30">
    <property type="entry name" value="Pleckstrin-homology domain (PH domain)/Phosphotyrosine-binding domain (PTB)"/>
    <property type="match status" value="1"/>
</dbReference>
<dbReference type="Gene3D" id="1.10.1000.11">
    <property type="entry name" value="Arf Nucleotide-binding Site Opener,domain 2"/>
    <property type="match status" value="1"/>
</dbReference>
<sequence length="748" mass="82684">MEAFSKRYMACNPKLYGSSDQVYVLAFSIIMLHTDAFNKHNRAKMSRADYVKNTRMDGIPNEVLEYIYDNVTYTQFIFVDEERDITGNKIDNLDTTGSFFHLGASTSSNTPGTGSLREKARADPYTLIARGLTHELRPDIEALIPSRNPFSFTGTVPYFDSSRLRRAFGGAVTIQIVNGPTAKPSSALARLTPELPNEPMVDEHVFTNLRAVKVGLAYRKDEGDGLMKNVTRKWREWCVVLTGSQLLFMKDTTLAEELQLSFLAASRRNTESSDDQLVVRITGLKPDSVFSLEDGIALMDVTYTRRPNTFRLILAKDEQQYLMEVPDEIEMNAWITHINYAATFKSVGVPFRSLQSNDSNSFSRSTSSLAGIIPTTIERQARVSTSSSVAGRSGYEEDMTNDRVSGTRRGSVSNKPWPINRHSSLRDGPKTRSQNLYNEDPQMVANGSTPNSKIEELEQEILKAKADLNEDLRIARNLAVLTPFQVSTRTRLQQAIVPISHRIRVARHHLSRLVCYREILLRDNILDKTGAPRAVVGEQTETVALTDRSDPVKTTSFLDPFPAKADREPIGQLPLVQGPLSGPPTSLSPSRSSFDQTRKGSASKLAEVRKQITQIPNPTRDYRSYSSPHTSRLALPTDGPPRSVPFALSQLIPEAEFPPSTPTVPVPTPTPLKIGPSSPSGASPVHTSTHIAPSSIFIPRSPVESTSRSRRRPSTANTMGSATTHNANGSVLSATSPPKRFTQAWGLP</sequence>
<dbReference type="InterPro" id="IPR035999">
    <property type="entry name" value="Sec7_dom_sf"/>
</dbReference>
<feature type="domain" description="SEC7" evidence="3">
    <location>
        <begin position="1"/>
        <end position="74"/>
    </location>
</feature>
<evidence type="ECO:0000313" key="5">
    <source>
        <dbReference type="Proteomes" id="UP000886653"/>
    </source>
</evidence>
<dbReference type="InterPro" id="IPR000904">
    <property type="entry name" value="Sec7_dom"/>
</dbReference>
<protein>
    <submittedName>
        <fullName evidence="4">Uncharacterized protein</fullName>
    </submittedName>
</protein>
<dbReference type="GO" id="GO:0005085">
    <property type="term" value="F:guanyl-nucleotide exchange factor activity"/>
    <property type="evidence" value="ECO:0007669"/>
    <property type="project" value="InterPro"/>
</dbReference>
<organism evidence="4 5">
    <name type="scientific">Cronartium quercuum f. sp. fusiforme G11</name>
    <dbReference type="NCBI Taxonomy" id="708437"/>
    <lineage>
        <taxon>Eukaryota</taxon>
        <taxon>Fungi</taxon>
        <taxon>Dikarya</taxon>
        <taxon>Basidiomycota</taxon>
        <taxon>Pucciniomycotina</taxon>
        <taxon>Pucciniomycetes</taxon>
        <taxon>Pucciniales</taxon>
        <taxon>Coleosporiaceae</taxon>
        <taxon>Cronartium</taxon>
    </lineage>
</organism>
<dbReference type="SUPFAM" id="SSF50729">
    <property type="entry name" value="PH domain-like"/>
    <property type="match status" value="1"/>
</dbReference>
<dbReference type="PROSITE" id="PS50190">
    <property type="entry name" value="SEC7"/>
    <property type="match status" value="1"/>
</dbReference>
<feature type="region of interest" description="Disordered" evidence="1">
    <location>
        <begin position="383"/>
        <end position="449"/>
    </location>
</feature>
<name>A0A9P6N768_9BASI</name>
<dbReference type="PANTHER" id="PTHR10663">
    <property type="entry name" value="GUANYL-NUCLEOTIDE EXCHANGE FACTOR"/>
    <property type="match status" value="1"/>
</dbReference>
<dbReference type="GO" id="GO:0032012">
    <property type="term" value="P:regulation of ARF protein signal transduction"/>
    <property type="evidence" value="ECO:0007669"/>
    <property type="project" value="InterPro"/>
</dbReference>
<feature type="region of interest" description="Disordered" evidence="1">
    <location>
        <begin position="573"/>
        <end position="641"/>
    </location>
</feature>
<dbReference type="InterPro" id="IPR001849">
    <property type="entry name" value="PH_domain"/>
</dbReference>
<evidence type="ECO:0000313" key="4">
    <source>
        <dbReference type="EMBL" id="KAG0140909.1"/>
    </source>
</evidence>
<comment type="caution">
    <text evidence="4">The sequence shown here is derived from an EMBL/GenBank/DDBJ whole genome shotgun (WGS) entry which is preliminary data.</text>
</comment>
<keyword evidence="5" id="KW-1185">Reference proteome</keyword>
<feature type="domain" description="PH" evidence="2">
    <location>
        <begin position="210"/>
        <end position="343"/>
    </location>
</feature>
<reference evidence="4" key="1">
    <citation type="submission" date="2013-11" db="EMBL/GenBank/DDBJ databases">
        <title>Genome sequence of the fusiform rust pathogen reveals effectors for host alternation and coevolution with pine.</title>
        <authorList>
            <consortium name="DOE Joint Genome Institute"/>
            <person name="Smith K."/>
            <person name="Pendleton A."/>
            <person name="Kubisiak T."/>
            <person name="Anderson C."/>
            <person name="Salamov A."/>
            <person name="Aerts A."/>
            <person name="Riley R."/>
            <person name="Clum A."/>
            <person name="Lindquist E."/>
            <person name="Ence D."/>
            <person name="Campbell M."/>
            <person name="Kronenberg Z."/>
            <person name="Feau N."/>
            <person name="Dhillon B."/>
            <person name="Hamelin R."/>
            <person name="Burleigh J."/>
            <person name="Smith J."/>
            <person name="Yandell M."/>
            <person name="Nelson C."/>
            <person name="Grigoriev I."/>
            <person name="Davis J."/>
        </authorList>
    </citation>
    <scope>NUCLEOTIDE SEQUENCE</scope>
    <source>
        <strain evidence="4">G11</strain>
    </source>
</reference>
<feature type="compositionally biased region" description="Low complexity" evidence="1">
    <location>
        <begin position="578"/>
        <end position="593"/>
    </location>
</feature>
<feature type="compositionally biased region" description="Polar residues" evidence="1">
    <location>
        <begin position="677"/>
        <end position="692"/>
    </location>
</feature>
<dbReference type="EMBL" id="MU167412">
    <property type="protein sequence ID" value="KAG0140909.1"/>
    <property type="molecule type" value="Genomic_DNA"/>
</dbReference>
<evidence type="ECO:0000259" key="2">
    <source>
        <dbReference type="PROSITE" id="PS50003"/>
    </source>
</evidence>
<feature type="compositionally biased region" description="Polar residues" evidence="1">
    <location>
        <begin position="402"/>
        <end position="414"/>
    </location>
</feature>
<dbReference type="SMART" id="SM00233">
    <property type="entry name" value="PH"/>
    <property type="match status" value="1"/>
</dbReference>
<dbReference type="Proteomes" id="UP000886653">
    <property type="component" value="Unassembled WGS sequence"/>
</dbReference>
<feature type="region of interest" description="Disordered" evidence="1">
    <location>
        <begin position="655"/>
        <end position="748"/>
    </location>
</feature>
<dbReference type="InterPro" id="IPR011993">
    <property type="entry name" value="PH-like_dom_sf"/>
</dbReference>
<dbReference type="OrthoDB" id="430364at2759"/>
<dbReference type="PANTHER" id="PTHR10663:SF405">
    <property type="entry name" value="ARF GUANINE NUCLEOTIDE EXCHANGE FACTOR SYT1"/>
    <property type="match status" value="1"/>
</dbReference>
<feature type="compositionally biased region" description="Polar residues" evidence="1">
    <location>
        <begin position="715"/>
        <end position="736"/>
    </location>
</feature>
<evidence type="ECO:0000256" key="1">
    <source>
        <dbReference type="SAM" id="MobiDB-lite"/>
    </source>
</evidence>
<dbReference type="InterPro" id="IPR023394">
    <property type="entry name" value="Sec7_C_sf"/>
</dbReference>
<evidence type="ECO:0000259" key="3">
    <source>
        <dbReference type="PROSITE" id="PS50190"/>
    </source>
</evidence>
<dbReference type="AlphaFoldDB" id="A0A9P6N768"/>
<accession>A0A9P6N768</accession>